<accession>A0A813ZK42</accession>
<feature type="chain" id="PRO_5032419966" description="G-protein coupled receptors family 1 profile domain-containing protein" evidence="2">
    <location>
        <begin position="16"/>
        <end position="646"/>
    </location>
</feature>
<feature type="transmembrane region" description="Helical" evidence="1">
    <location>
        <begin position="418"/>
        <end position="441"/>
    </location>
</feature>
<keyword evidence="1" id="KW-0812">Transmembrane</keyword>
<dbReference type="OrthoDB" id="10221400at2759"/>
<reference evidence="3" key="1">
    <citation type="submission" date="2021-02" db="EMBL/GenBank/DDBJ databases">
        <authorList>
            <person name="Nowell W R."/>
        </authorList>
    </citation>
    <scope>NUCLEOTIDE SEQUENCE</scope>
    <source>
        <strain evidence="3">Ploen Becks lab</strain>
    </source>
</reference>
<feature type="signal peptide" evidence="2">
    <location>
        <begin position="1"/>
        <end position="15"/>
    </location>
</feature>
<proteinExistence type="predicted"/>
<organism evidence="3 4">
    <name type="scientific">Brachionus calyciflorus</name>
    <dbReference type="NCBI Taxonomy" id="104777"/>
    <lineage>
        <taxon>Eukaryota</taxon>
        <taxon>Metazoa</taxon>
        <taxon>Spiralia</taxon>
        <taxon>Gnathifera</taxon>
        <taxon>Rotifera</taxon>
        <taxon>Eurotatoria</taxon>
        <taxon>Monogononta</taxon>
        <taxon>Pseudotrocha</taxon>
        <taxon>Ploima</taxon>
        <taxon>Brachionidae</taxon>
        <taxon>Brachionus</taxon>
    </lineage>
</organism>
<keyword evidence="4" id="KW-1185">Reference proteome</keyword>
<gene>
    <name evidence="3" type="ORF">OXX778_LOCUS11420</name>
</gene>
<sequence>MFVLVFVALFIRIESNCIQKENATLKCFIDFTIDQNFVEFIKNSSESFSILDLDFQNSSYTQTDLEIYDDDSLWKIKLIIRNVARFEIFHAPPFFPQLFFENYFYDSQIDFYYKNQTLSSNKTCRSNLFKSFPNSYKRFNSIYLKTGLIFPRPLCPFIYSFNFKLFSIENLNSTNKFELIYNTGKTFTNLNKLIIQKSTLSLSKINLYEIIIRGCDQLEIKNSILYEIEYLEHINQNIFKAISLDLLNMKQFWSLSDKKWLIFMNENYRINLLDCYVITRRHSQQNKKTDLVLTSSDYDYPDRDFCLFKDFPHTDLVFPIIEAPFRLNCSCTLIWLILNWELRDILNGQQTYSYSNRSMKTQATEKCFQDFELRIKLCNFDNLLKKCPEPRLQPQYQCKCKNNFKYYKKECVKLFIELIFMLLIFLLGTPLIITTLITLIIKYKNEKIHKLMIIELIFESFSILLMFFPCIVRMNHPYFGELYSDDVCELDFRISSFKLNLINAKIINFLLYTFITSANLTNLLIIFYSFMDIFRLDQLKVIQKFGVSMPYAFILILSFGLLFNMDNFMTCYFDFCESIKDLAKSMKLIRLQTRGIVHGQLSMIGTRPEPATPIADSGFLVLDGLSPQTGTRLSSIYSNMVNYQNK</sequence>
<evidence type="ECO:0000256" key="1">
    <source>
        <dbReference type="SAM" id="Phobius"/>
    </source>
</evidence>
<feature type="transmembrane region" description="Helical" evidence="1">
    <location>
        <begin position="542"/>
        <end position="563"/>
    </location>
</feature>
<evidence type="ECO:0000256" key="2">
    <source>
        <dbReference type="SAM" id="SignalP"/>
    </source>
</evidence>
<keyword evidence="1" id="KW-0472">Membrane</keyword>
<keyword evidence="1" id="KW-1133">Transmembrane helix</keyword>
<protein>
    <recommendedName>
        <fullName evidence="5">G-protein coupled receptors family 1 profile domain-containing protein</fullName>
    </recommendedName>
</protein>
<dbReference type="EMBL" id="CAJNOC010001933">
    <property type="protein sequence ID" value="CAF0901452.1"/>
    <property type="molecule type" value="Genomic_DNA"/>
</dbReference>
<keyword evidence="2" id="KW-0732">Signal</keyword>
<feature type="transmembrane region" description="Helical" evidence="1">
    <location>
        <begin position="453"/>
        <end position="474"/>
    </location>
</feature>
<comment type="caution">
    <text evidence="3">The sequence shown here is derived from an EMBL/GenBank/DDBJ whole genome shotgun (WGS) entry which is preliminary data.</text>
</comment>
<feature type="non-terminal residue" evidence="3">
    <location>
        <position position="1"/>
    </location>
</feature>
<feature type="transmembrane region" description="Helical" evidence="1">
    <location>
        <begin position="509"/>
        <end position="530"/>
    </location>
</feature>
<dbReference type="Proteomes" id="UP000663879">
    <property type="component" value="Unassembled WGS sequence"/>
</dbReference>
<name>A0A813ZK42_9BILA</name>
<evidence type="ECO:0008006" key="5">
    <source>
        <dbReference type="Google" id="ProtNLM"/>
    </source>
</evidence>
<evidence type="ECO:0000313" key="3">
    <source>
        <dbReference type="EMBL" id="CAF0901452.1"/>
    </source>
</evidence>
<dbReference type="AlphaFoldDB" id="A0A813ZK42"/>
<evidence type="ECO:0000313" key="4">
    <source>
        <dbReference type="Proteomes" id="UP000663879"/>
    </source>
</evidence>